<dbReference type="GO" id="GO:0009279">
    <property type="term" value="C:cell outer membrane"/>
    <property type="evidence" value="ECO:0007669"/>
    <property type="project" value="UniProtKB-SubCell"/>
</dbReference>
<keyword evidence="7" id="KW-0449">Lipoprotein</keyword>
<gene>
    <name evidence="9" type="ORF">NE651_05230</name>
</gene>
<keyword evidence="4" id="KW-0472">Membrane</keyword>
<keyword evidence="5" id="KW-0564">Palmitate</keyword>
<feature type="chain" id="PRO_5042541723" evidence="8">
    <location>
        <begin position="24"/>
        <end position="403"/>
    </location>
</feature>
<dbReference type="RefSeq" id="WP_256128623.1">
    <property type="nucleotide sequence ID" value="NZ_DAWDUM010000007.1"/>
</dbReference>
<evidence type="ECO:0000256" key="4">
    <source>
        <dbReference type="ARBA" id="ARBA00023136"/>
    </source>
</evidence>
<name>A0AAJ1CFP1_9BACT</name>
<dbReference type="Pfam" id="PF08842">
    <property type="entry name" value="Mfa2"/>
    <property type="match status" value="1"/>
</dbReference>
<evidence type="ECO:0000256" key="6">
    <source>
        <dbReference type="ARBA" id="ARBA00023237"/>
    </source>
</evidence>
<evidence type="ECO:0000256" key="5">
    <source>
        <dbReference type="ARBA" id="ARBA00023139"/>
    </source>
</evidence>
<keyword evidence="3 8" id="KW-0732">Signal</keyword>
<keyword evidence="6" id="KW-0998">Cell outer membrane</keyword>
<evidence type="ECO:0000313" key="10">
    <source>
        <dbReference type="Proteomes" id="UP001205035"/>
    </source>
</evidence>
<evidence type="ECO:0000256" key="2">
    <source>
        <dbReference type="ARBA" id="ARBA00007248"/>
    </source>
</evidence>
<dbReference type="EMBL" id="JANGBQ010000005">
    <property type="protein sequence ID" value="MCQ5082290.1"/>
    <property type="molecule type" value="Genomic_DNA"/>
</dbReference>
<evidence type="ECO:0000256" key="7">
    <source>
        <dbReference type="ARBA" id="ARBA00023288"/>
    </source>
</evidence>
<dbReference type="Proteomes" id="UP001205035">
    <property type="component" value="Unassembled WGS sequence"/>
</dbReference>
<dbReference type="InterPro" id="IPR014941">
    <property type="entry name" value="FimB/Mfa2/Mfa3"/>
</dbReference>
<feature type="signal peptide" evidence="8">
    <location>
        <begin position="1"/>
        <end position="23"/>
    </location>
</feature>
<evidence type="ECO:0000256" key="1">
    <source>
        <dbReference type="ARBA" id="ARBA00004442"/>
    </source>
</evidence>
<accession>A0AAJ1CFP1</accession>
<evidence type="ECO:0000256" key="8">
    <source>
        <dbReference type="SAM" id="SignalP"/>
    </source>
</evidence>
<proteinExistence type="inferred from homology"/>
<dbReference type="AlphaFoldDB" id="A0AAJ1CFP1"/>
<comment type="subcellular location">
    <subcellularLocation>
        <location evidence="1">Cell outer membrane</location>
    </subcellularLocation>
</comment>
<comment type="similarity">
    <text evidence="2">Belongs to the bacteroidetes fimbrillin superfamily. FimB/Mfa2 family.</text>
</comment>
<evidence type="ECO:0000256" key="3">
    <source>
        <dbReference type="ARBA" id="ARBA00022729"/>
    </source>
</evidence>
<organism evidence="9 10">
    <name type="scientific">Alistipes onderdonkii</name>
    <dbReference type="NCBI Taxonomy" id="328813"/>
    <lineage>
        <taxon>Bacteria</taxon>
        <taxon>Pseudomonadati</taxon>
        <taxon>Bacteroidota</taxon>
        <taxon>Bacteroidia</taxon>
        <taxon>Bacteroidales</taxon>
        <taxon>Rikenellaceae</taxon>
        <taxon>Alistipes</taxon>
    </lineage>
</organism>
<sequence length="403" mass="43263">MKNIFKSTLCVLALSLGMFSCNTEDPGSDTGGGEGKEGQVVINLGFDKAPSTQASYPTSTAKPTTSWTDNIKDLHILFVSTADNRVKAARELQLPQDGTTGTHNFVLQNIPASPAGAHYNVYVVANSATGNNIERTWEPAAAVGYEISTLLMKLQEKTLGEKPAPPAENPEKDSKGYEEPAEIFIGVLPNVDILADQNNTLSTITLKRAVSMMRVRINQSLSGNESVQFDVDEASFRIRRVGTSVNVLSTVGFASPKREQAVLYVKGKFNDADPESGYSTGTILDPTNKLTLWKDIRLLPGGSETESKEKFDIVLIGKAPAGYIPLSHTTGLTAPALVAWSGAVQKGVTANNILEVNLTLNSRGKWLDDPDDPGIPEPGQYGDVTIDVNLADWGSIESNDIPL</sequence>
<evidence type="ECO:0000313" key="9">
    <source>
        <dbReference type="EMBL" id="MCQ5082290.1"/>
    </source>
</evidence>
<dbReference type="PROSITE" id="PS51257">
    <property type="entry name" value="PROKAR_LIPOPROTEIN"/>
    <property type="match status" value="1"/>
</dbReference>
<protein>
    <submittedName>
        <fullName evidence="9">FimB/Mfa2 family fimbrial subunit</fullName>
    </submittedName>
</protein>
<reference evidence="9" key="1">
    <citation type="submission" date="2022-06" db="EMBL/GenBank/DDBJ databases">
        <title>Isolation of gut microbiota from human fecal samples.</title>
        <authorList>
            <person name="Pamer E.G."/>
            <person name="Barat B."/>
            <person name="Waligurski E."/>
            <person name="Medina S."/>
            <person name="Paddock L."/>
            <person name="Mostad J."/>
        </authorList>
    </citation>
    <scope>NUCLEOTIDE SEQUENCE</scope>
    <source>
        <strain evidence="9">DFI.6.22</strain>
    </source>
</reference>
<comment type="caution">
    <text evidence="9">The sequence shown here is derived from an EMBL/GenBank/DDBJ whole genome shotgun (WGS) entry which is preliminary data.</text>
</comment>